<dbReference type="Pfam" id="PF02204">
    <property type="entry name" value="VPS9"/>
    <property type="match status" value="1"/>
</dbReference>
<dbReference type="SUPFAM" id="SSF109993">
    <property type="entry name" value="VPS9 domain"/>
    <property type="match status" value="1"/>
</dbReference>
<dbReference type="InterPro" id="IPR037191">
    <property type="entry name" value="VPS9_dom_sf"/>
</dbReference>
<feature type="region of interest" description="Disordered" evidence="7">
    <location>
        <begin position="624"/>
        <end position="654"/>
    </location>
</feature>
<dbReference type="PROSITE" id="PS50018">
    <property type="entry name" value="RAS_GTPASE_ACTIV_2"/>
    <property type="match status" value="1"/>
</dbReference>
<dbReference type="SUPFAM" id="SSF48350">
    <property type="entry name" value="GTPase activation domain, GAP"/>
    <property type="match status" value="1"/>
</dbReference>
<evidence type="ECO:0000259" key="9">
    <source>
        <dbReference type="PROSITE" id="PS51205"/>
    </source>
</evidence>
<dbReference type="InterPro" id="IPR045046">
    <property type="entry name" value="Vps9-like"/>
</dbReference>
<dbReference type="Pfam" id="PF00616">
    <property type="entry name" value="RasGAP"/>
    <property type="match status" value="1"/>
</dbReference>
<evidence type="ECO:0000259" key="8">
    <source>
        <dbReference type="PROSITE" id="PS50018"/>
    </source>
</evidence>
<dbReference type="EMBL" id="CAJPWZ010003328">
    <property type="protein sequence ID" value="CAG2257406.1"/>
    <property type="molecule type" value="Genomic_DNA"/>
</dbReference>
<feature type="region of interest" description="Disordered" evidence="7">
    <location>
        <begin position="678"/>
        <end position="777"/>
    </location>
</feature>
<feature type="region of interest" description="Disordered" evidence="7">
    <location>
        <begin position="1070"/>
        <end position="1223"/>
    </location>
</feature>
<keyword evidence="3" id="KW-0343">GTPase activation</keyword>
<keyword evidence="4" id="KW-0254">Endocytosis</keyword>
<dbReference type="CDD" id="cd05129">
    <property type="entry name" value="RasGAP_RAP6"/>
    <property type="match status" value="1"/>
</dbReference>
<accession>A0A8S3VPZ6</accession>
<proteinExistence type="inferred from homology"/>
<feature type="compositionally biased region" description="Polar residues" evidence="7">
    <location>
        <begin position="842"/>
        <end position="855"/>
    </location>
</feature>
<organism evidence="10 11">
    <name type="scientific">Mytilus edulis</name>
    <name type="common">Blue mussel</name>
    <dbReference type="NCBI Taxonomy" id="6550"/>
    <lineage>
        <taxon>Eukaryota</taxon>
        <taxon>Metazoa</taxon>
        <taxon>Spiralia</taxon>
        <taxon>Lophotrochozoa</taxon>
        <taxon>Mollusca</taxon>
        <taxon>Bivalvia</taxon>
        <taxon>Autobranchia</taxon>
        <taxon>Pteriomorphia</taxon>
        <taxon>Mytilida</taxon>
        <taxon>Mytiloidea</taxon>
        <taxon>Mytilidae</taxon>
        <taxon>Mytilinae</taxon>
        <taxon>Mytilus</taxon>
    </lineage>
</organism>
<feature type="region of interest" description="Disordered" evidence="7">
    <location>
        <begin position="443"/>
        <end position="496"/>
    </location>
</feature>
<dbReference type="PANTHER" id="PTHR23101">
    <property type="entry name" value="RAB GDP/GTP EXCHANGE FACTOR"/>
    <property type="match status" value="1"/>
</dbReference>
<evidence type="ECO:0000256" key="3">
    <source>
        <dbReference type="ARBA" id="ARBA00022468"/>
    </source>
</evidence>
<feature type="region of interest" description="Disordered" evidence="7">
    <location>
        <begin position="531"/>
        <end position="599"/>
    </location>
</feature>
<keyword evidence="5" id="KW-0344">Guanine-nucleotide releasing factor</keyword>
<feature type="region of interest" description="Disordered" evidence="7">
    <location>
        <begin position="885"/>
        <end position="907"/>
    </location>
</feature>
<evidence type="ECO:0000313" key="11">
    <source>
        <dbReference type="Proteomes" id="UP000683360"/>
    </source>
</evidence>
<feature type="compositionally biased region" description="Basic and acidic residues" evidence="7">
    <location>
        <begin position="472"/>
        <end position="492"/>
    </location>
</feature>
<dbReference type="OrthoDB" id="10264848at2759"/>
<feature type="compositionally biased region" description="Polar residues" evidence="7">
    <location>
        <begin position="1153"/>
        <end position="1166"/>
    </location>
</feature>
<dbReference type="Gene3D" id="1.20.1050.80">
    <property type="entry name" value="VPS9 domain"/>
    <property type="match status" value="1"/>
</dbReference>
<dbReference type="Pfam" id="PF18151">
    <property type="entry name" value="DUF5601"/>
    <property type="match status" value="1"/>
</dbReference>
<feature type="domain" description="Ras-GAP" evidence="8">
    <location>
        <begin position="131"/>
        <end position="353"/>
    </location>
</feature>
<dbReference type="FunFam" id="1.20.1050.80:FF:000001">
    <property type="entry name" value="GTPase-activating protein and VPS9 domain-containing protein 1 isoform X1"/>
    <property type="match status" value="1"/>
</dbReference>
<dbReference type="GO" id="GO:0005085">
    <property type="term" value="F:guanyl-nucleotide exchange factor activity"/>
    <property type="evidence" value="ECO:0007669"/>
    <property type="project" value="UniProtKB-KW"/>
</dbReference>
<feature type="compositionally biased region" description="Polar residues" evidence="7">
    <location>
        <begin position="765"/>
        <end position="775"/>
    </location>
</feature>
<feature type="compositionally biased region" description="Low complexity" evidence="7">
    <location>
        <begin position="1070"/>
        <end position="1082"/>
    </location>
</feature>
<comment type="caution">
    <text evidence="10">The sequence shown here is derived from an EMBL/GenBank/DDBJ whole genome shotgun (WGS) entry which is preliminary data.</text>
</comment>
<sequence>MTLPSDLVELAHHLKQENLFVHAQRTNIHKTFEDVRKYSDDLFHQSWIARQQRSCMYKLLFASNISAKEVCSNNNQLEWTNFVDGYKYLGYQDCKYGEFLKILRDSPVYAAHCIDNGEKSAAENTQDVLKTIVSAVYGNVILHEDEHLAMQMMKTLAELQLANAEDPRRLIRKGTCGFRLMFLQLFDCLFSARLFLTAALHEAVMKLMMEDEWFYDIDPGKALVRFPAAERQKRFGAEGTPQYAEKMQEYRKFIVDKLVILTNRFVSALKNNMHCFPPALGWLISQVYHILLKTGKHDIDKIRVICVDLVFTLFVCPAICDPEPYGITSDIHISHIARHNLMQIAQIIQVLAVSQWEEDSKEKDLYDRFEKGCVSSLLDSILETCGTELPNYNHGNRLQVLSRSSTLITVTQLNNLVTFFRNMVQNGEDDSPERKQIEEAINGLPPSLSNSSQTNQSGTPVGTPPGTPSSQRKGEKKKEKEAVKAKKNKDESSPTQVEDVIVISLGNDVECPGMLSNKKCCNTSDLQEAISEGASSHSVGSVDLENDDDPDDNFSDMISANVSGRGTPNISGRDTPPSPAGSVEAPAHQLQQEAIQPIQLPVTVTKTNREDVTERFGKFEIKKNEFPVDETKSTVSDTWSTDVLASDSEPPEQNQFDRLEEIGEEIVRQSLLARNEPLSELSETASDAWSTDVLASDNEEKQAEELSEFDQDDIGSVMTDVSSVSGDHGNIEIQEDTPLASGQETPENQLEKFDTAANGAASVLSKPNKNSNEANLPSAEASVSFADFPNYFHDNDSYRHGPSDSKIGNTGSFTSRFLKKKRPKTVQMNVDNVFDGEDKTNDSGNSNKLSLPSTSKHTRFQQKLKNAPGNLSFAVPETSVRNVQSENFGSSNGDLVKTSTGQGARPKVQQRATYPLFDNPSASGEVLPVERRGKISNLEANSVDSGIGTPRSDSGIDGNSRSEVASLSEQTGNLKISEQQNTKFDANRLSLALSMFDPVSNENAEEDQTLISLDATETNNTDIMRSVLDKRSSSNKDKRETVIIDDTMFPIPSKSANSVDLLAGNDFNDDSSSAGSGNSGDDVPFAKSSRSASFDNISQKSEEKGTADAADQEDAGRTPTKSRSLFKSFKEKVTRSGKKNKDNKDKIVRNESFDSIASSSLPTNDTPLKPDSSKEETSDDILEKYRPKPASNISNSAEASQVEVPPQQPTKRPSIKEETSSQPYYDPNNLENCVLFLDAKRKLRLVLSNCDCDIGQNVLDFGFSYIPSSPKEVDTHRDNNELLLLLRSQLAEAINLQNKEAIAQLHEAIRCIKLFDSKGCKKLVNALKDEYQTRTAYISYLIRCQQGLLATQSYVQRLLSRVQRDKTVCNKHLVNVCVRLFIETKEGYVVNFIQDFQKLTVSDEKTDLVERFLQFLYQQMTNNPIWQASTENQMDDARLSIERYIMSRIYTHAMFPNGDGDILRDQILHQHIKKLAQIITPNHKHLQIPKMYQFECPWTAAQREIYMINAYKTPKDKLKCVHRCSTTIMNLLSMANDKSVPAADEFMPVLIFVIIKANPPCLLSTVQYVNSFYGNRLQGEEQYWWMQFSSVVEYIKTMDYSD</sequence>
<dbReference type="GO" id="GO:0006897">
    <property type="term" value="P:endocytosis"/>
    <property type="evidence" value="ECO:0007669"/>
    <property type="project" value="UniProtKB-KW"/>
</dbReference>
<evidence type="ECO:0000256" key="4">
    <source>
        <dbReference type="ARBA" id="ARBA00022583"/>
    </source>
</evidence>
<feature type="compositionally biased region" description="Acidic residues" evidence="7">
    <location>
        <begin position="544"/>
        <end position="554"/>
    </location>
</feature>
<dbReference type="SMART" id="SM00167">
    <property type="entry name" value="VPS9"/>
    <property type="match status" value="1"/>
</dbReference>
<dbReference type="Gene3D" id="1.10.506.10">
    <property type="entry name" value="GTPase Activation - p120gap, domain 1"/>
    <property type="match status" value="1"/>
</dbReference>
<keyword evidence="11" id="KW-1185">Reference proteome</keyword>
<feature type="compositionally biased region" description="Polar residues" evidence="7">
    <location>
        <begin position="885"/>
        <end position="902"/>
    </location>
</feature>
<dbReference type="GO" id="GO:0030139">
    <property type="term" value="C:endocytic vesicle"/>
    <property type="evidence" value="ECO:0007669"/>
    <property type="project" value="TreeGrafter"/>
</dbReference>
<feature type="region of interest" description="Disordered" evidence="7">
    <location>
        <begin position="941"/>
        <end position="961"/>
    </location>
</feature>
<feature type="compositionally biased region" description="Polar residues" evidence="7">
    <location>
        <begin position="447"/>
        <end position="456"/>
    </location>
</feature>
<dbReference type="PROSITE" id="PS51205">
    <property type="entry name" value="VPS9"/>
    <property type="match status" value="1"/>
</dbReference>
<dbReference type="InterPro" id="IPR041545">
    <property type="entry name" value="DUF5601"/>
</dbReference>
<dbReference type="GO" id="GO:0005829">
    <property type="term" value="C:cytosol"/>
    <property type="evidence" value="ECO:0007669"/>
    <property type="project" value="TreeGrafter"/>
</dbReference>
<name>A0A8S3VPZ6_MYTED</name>
<feature type="region of interest" description="Disordered" evidence="7">
    <location>
        <begin position="790"/>
        <end position="810"/>
    </location>
</feature>
<evidence type="ECO:0000256" key="2">
    <source>
        <dbReference type="ARBA" id="ARBA00008489"/>
    </source>
</evidence>
<feature type="compositionally biased region" description="Basic and acidic residues" evidence="7">
    <location>
        <begin position="793"/>
        <end position="803"/>
    </location>
</feature>
<feature type="domain" description="VPS9" evidence="9">
    <location>
        <begin position="1462"/>
        <end position="1602"/>
    </location>
</feature>
<dbReference type="InterPro" id="IPR001936">
    <property type="entry name" value="RasGAP_dom"/>
</dbReference>
<evidence type="ECO:0000256" key="6">
    <source>
        <dbReference type="ARBA" id="ARBA00023136"/>
    </source>
</evidence>
<dbReference type="Gene3D" id="1.10.246.120">
    <property type="match status" value="1"/>
</dbReference>
<feature type="compositionally biased region" description="Basic and acidic residues" evidence="7">
    <location>
        <begin position="1171"/>
        <end position="1186"/>
    </location>
</feature>
<comment type="subcellular location">
    <subcellularLocation>
        <location evidence="1">Membrane</location>
        <topology evidence="1">Peripheral membrane protein</topology>
    </subcellularLocation>
</comment>
<dbReference type="GO" id="GO:0016020">
    <property type="term" value="C:membrane"/>
    <property type="evidence" value="ECO:0007669"/>
    <property type="project" value="UniProtKB-SubCell"/>
</dbReference>
<dbReference type="SMART" id="SM00323">
    <property type="entry name" value="RasGAP"/>
    <property type="match status" value="1"/>
</dbReference>
<keyword evidence="6" id="KW-0472">Membrane</keyword>
<feature type="compositionally biased region" description="Polar residues" evidence="7">
    <location>
        <begin position="1088"/>
        <end position="1099"/>
    </location>
</feature>
<feature type="region of interest" description="Disordered" evidence="7">
    <location>
        <begin position="833"/>
        <end position="856"/>
    </location>
</feature>
<comment type="similarity">
    <text evidence="2">Belongs to the GAPVD1 family.</text>
</comment>
<protein>
    <submittedName>
        <fullName evidence="10">GTPase-activating protein and VPS9 domain-containing protein 1</fullName>
    </submittedName>
</protein>
<feature type="compositionally biased region" description="Polar residues" evidence="7">
    <location>
        <begin position="633"/>
        <end position="643"/>
    </location>
</feature>
<feature type="compositionally biased region" description="Polar residues" evidence="7">
    <location>
        <begin position="558"/>
        <end position="572"/>
    </location>
</feature>
<dbReference type="GO" id="GO:0031267">
    <property type="term" value="F:small GTPase binding"/>
    <property type="evidence" value="ECO:0007669"/>
    <property type="project" value="TreeGrafter"/>
</dbReference>
<evidence type="ECO:0000256" key="5">
    <source>
        <dbReference type="ARBA" id="ARBA00022658"/>
    </source>
</evidence>
<dbReference type="InterPro" id="IPR008936">
    <property type="entry name" value="Rho_GTPase_activation_prot"/>
</dbReference>
<reference evidence="10" key="1">
    <citation type="submission" date="2021-03" db="EMBL/GenBank/DDBJ databases">
        <authorList>
            <person name="Bekaert M."/>
        </authorList>
    </citation>
    <scope>NUCLEOTIDE SEQUENCE</scope>
</reference>
<gene>
    <name evidence="10" type="ORF">MEDL_68692</name>
</gene>
<dbReference type="InterPro" id="IPR003123">
    <property type="entry name" value="VPS9"/>
</dbReference>
<evidence type="ECO:0000256" key="7">
    <source>
        <dbReference type="SAM" id="MobiDB-lite"/>
    </source>
</evidence>
<evidence type="ECO:0000313" key="10">
    <source>
        <dbReference type="EMBL" id="CAG2257406.1"/>
    </source>
</evidence>
<feature type="compositionally biased region" description="Basic and acidic residues" evidence="7">
    <location>
        <begin position="1128"/>
        <end position="1152"/>
    </location>
</feature>
<dbReference type="PANTHER" id="PTHR23101:SF25">
    <property type="entry name" value="GTPASE-ACTIVATING PROTEIN AND VPS9 DOMAIN-CONTAINING PROTEIN 1"/>
    <property type="match status" value="1"/>
</dbReference>
<dbReference type="GO" id="GO:0005096">
    <property type="term" value="F:GTPase activator activity"/>
    <property type="evidence" value="ECO:0007669"/>
    <property type="project" value="UniProtKB-KW"/>
</dbReference>
<dbReference type="GO" id="GO:0051049">
    <property type="term" value="P:regulation of transport"/>
    <property type="evidence" value="ECO:0007669"/>
    <property type="project" value="UniProtKB-ARBA"/>
</dbReference>
<evidence type="ECO:0000256" key="1">
    <source>
        <dbReference type="ARBA" id="ARBA00004170"/>
    </source>
</evidence>
<dbReference type="Proteomes" id="UP000683360">
    <property type="component" value="Unassembled WGS sequence"/>
</dbReference>